<dbReference type="OrthoDB" id="9812921at2"/>
<dbReference type="EMBL" id="FNHG01000017">
    <property type="protein sequence ID" value="SDM66005.1"/>
    <property type="molecule type" value="Genomic_DNA"/>
</dbReference>
<keyword evidence="3" id="KW-0031">Aminopeptidase</keyword>
<name>A0A1G9V295_9PROT</name>
<evidence type="ECO:0000313" key="3">
    <source>
        <dbReference type="EMBL" id="SDM66005.1"/>
    </source>
</evidence>
<feature type="domain" description="Peptidase S9 prolyl oligopeptidase catalytic" evidence="2">
    <location>
        <begin position="647"/>
        <end position="800"/>
    </location>
</feature>
<dbReference type="GO" id="GO:0004177">
    <property type="term" value="F:aminopeptidase activity"/>
    <property type="evidence" value="ECO:0007669"/>
    <property type="project" value="UniProtKB-KW"/>
</dbReference>
<dbReference type="GO" id="GO:0006508">
    <property type="term" value="P:proteolysis"/>
    <property type="evidence" value="ECO:0007669"/>
    <property type="project" value="InterPro"/>
</dbReference>
<organism evidence="3 4">
    <name type="scientific">Maricaulis salignorans</name>
    <dbReference type="NCBI Taxonomy" id="144026"/>
    <lineage>
        <taxon>Bacteria</taxon>
        <taxon>Pseudomonadati</taxon>
        <taxon>Pseudomonadota</taxon>
        <taxon>Alphaproteobacteria</taxon>
        <taxon>Maricaulales</taxon>
        <taxon>Maricaulaceae</taxon>
        <taxon>Maricaulis</taxon>
    </lineage>
</organism>
<dbReference type="InterPro" id="IPR001375">
    <property type="entry name" value="Peptidase_S9_cat"/>
</dbReference>
<accession>A0A1G9V295</accession>
<dbReference type="InterPro" id="IPR011042">
    <property type="entry name" value="6-blade_b-propeller_TolB-like"/>
</dbReference>
<dbReference type="SUPFAM" id="SSF53474">
    <property type="entry name" value="alpha/beta-Hydrolases"/>
    <property type="match status" value="1"/>
</dbReference>
<dbReference type="PANTHER" id="PTHR42776:SF28">
    <property type="entry name" value="GLUTAMYL ENDOPEPTIDASE, CHLOROPLASTIC-RELATED"/>
    <property type="match status" value="1"/>
</dbReference>
<evidence type="ECO:0000256" key="1">
    <source>
        <dbReference type="ARBA" id="ARBA00022801"/>
    </source>
</evidence>
<dbReference type="Gene3D" id="3.40.50.1820">
    <property type="entry name" value="alpha/beta hydrolase"/>
    <property type="match status" value="1"/>
</dbReference>
<dbReference type="SUPFAM" id="SSF82171">
    <property type="entry name" value="DPP6 N-terminal domain-like"/>
    <property type="match status" value="1"/>
</dbReference>
<evidence type="ECO:0000313" key="4">
    <source>
        <dbReference type="Proteomes" id="UP000199759"/>
    </source>
</evidence>
<dbReference type="Gene3D" id="2.120.10.30">
    <property type="entry name" value="TolB, C-terminal domain"/>
    <property type="match status" value="1"/>
</dbReference>
<keyword evidence="3" id="KW-0645">Protease</keyword>
<proteinExistence type="predicted"/>
<reference evidence="3 4" key="1">
    <citation type="submission" date="2016-10" db="EMBL/GenBank/DDBJ databases">
        <authorList>
            <person name="de Groot N.N."/>
        </authorList>
    </citation>
    <scope>NUCLEOTIDE SEQUENCE [LARGE SCALE GENOMIC DNA]</scope>
    <source>
        <strain evidence="3 4">DSM 16077</strain>
    </source>
</reference>
<protein>
    <submittedName>
        <fullName evidence="3">Dipeptidyl aminopeptidase/acylaminoacyl peptidase</fullName>
    </submittedName>
</protein>
<dbReference type="STRING" id="144026.SAMN04488568_11748"/>
<dbReference type="Proteomes" id="UP000199759">
    <property type="component" value="Unassembled WGS sequence"/>
</dbReference>
<evidence type="ECO:0000259" key="2">
    <source>
        <dbReference type="Pfam" id="PF00326"/>
    </source>
</evidence>
<keyword evidence="1" id="KW-0378">Hydrolase</keyword>
<dbReference type="Pfam" id="PF00326">
    <property type="entry name" value="Peptidase_S9"/>
    <property type="match status" value="1"/>
</dbReference>
<dbReference type="AlphaFoldDB" id="A0A1G9V295"/>
<gene>
    <name evidence="3" type="ORF">SAMN04488568_11748</name>
</gene>
<dbReference type="PANTHER" id="PTHR42776">
    <property type="entry name" value="SERINE PEPTIDASE S9 FAMILY MEMBER"/>
    <property type="match status" value="1"/>
</dbReference>
<dbReference type="RefSeq" id="WP_091771189.1">
    <property type="nucleotide sequence ID" value="NZ_FNHG01000017.1"/>
</dbReference>
<dbReference type="InterPro" id="IPR029058">
    <property type="entry name" value="AB_hydrolase_fold"/>
</dbReference>
<dbReference type="GO" id="GO:0004252">
    <property type="term" value="F:serine-type endopeptidase activity"/>
    <property type="evidence" value="ECO:0007669"/>
    <property type="project" value="TreeGrafter"/>
</dbReference>
<keyword evidence="4" id="KW-1185">Reference proteome</keyword>
<sequence>MTAIQEWWKTGACAAAVVLAGLGAIAQAQEPYRLPPQEIVDIVDAQPTPWTSASPARDTIALLQRESLPPVSELARPMERLAGLRLDAETNGRHGPRSVVGLSLLDIATGEERPVVLPENVGISNVSWSHDGSKIAMVVTRGDQLSVWVVDVARARARQIIGSGVNAVFSPLSWMPDGETLLVSLVSPQRGPRPVRSRVPDGPVIQEASGQESPVRTYQDLLRDSDDADLFAWLASSQLVLIGADGRNQRRVGEPGLYYSASPAPGGEYILAESIRRPFSFLQPWYRLADQSQVLDLRGRVVAEIAQQPIADSVPIGGVITGRRNIGWQASHPARLVWTEALDGGDPRVEIDQRDSVWALEAPFDGEPREILRTEDRYFGTQFTNIGETGFAVEYDRDTREIRRWLVDFANPDTEPRLVEERNNQDSYADPGDPLTVRNQYGQSVIGVEDGFMYFAGDGATPEGNRPFLRRVSFETFEAEEIWRNSGEVYERVISLVAPNASSFLTSREDPVTPANLYLHSGDGEVALTQFVSPHPQLNAISRRMITYERADGVSLSATLYLPADYVEGDSLPVLVWAYPREYNDAATAGQVRGSPWEFTRISGTSPRFLVTQGYALLENATMPVIGDDPETVNDTFIEQLVMSADAAIDETVALGFGDGERVAIAGHSYGAFMTAHLLAASDRFRAGIARSGAYNRTLTPFGFQSERRTFWAAPEVYFELSPFMHADDINEPLLMIHGALDNNSGTFPIQSERMFAAVKGNGGTARLVMLPYESHGYRGRESVLHVLAESIDWLDRWVKPVEDPRGEDDAEDESDPME</sequence>